<feature type="region of interest" description="Disordered" evidence="1">
    <location>
        <begin position="1"/>
        <end position="31"/>
    </location>
</feature>
<dbReference type="AlphaFoldDB" id="A0A5P1FH58"/>
<dbReference type="EMBL" id="CM007383">
    <property type="protein sequence ID" value="ONK75981.1"/>
    <property type="molecule type" value="Genomic_DNA"/>
</dbReference>
<protein>
    <submittedName>
        <fullName evidence="2">Uncharacterized protein</fullName>
    </submittedName>
</protein>
<keyword evidence="3" id="KW-1185">Reference proteome</keyword>
<name>A0A5P1FH58_ASPOF</name>
<feature type="compositionally biased region" description="Polar residues" evidence="1">
    <location>
        <begin position="214"/>
        <end position="238"/>
    </location>
</feature>
<proteinExistence type="predicted"/>
<dbReference type="Gramene" id="ONK75981">
    <property type="protein sequence ID" value="ONK75981"/>
    <property type="gene ID" value="A4U43_C03F22590"/>
</dbReference>
<feature type="region of interest" description="Disordered" evidence="1">
    <location>
        <begin position="211"/>
        <end position="238"/>
    </location>
</feature>
<accession>A0A5P1FH58</accession>
<organism evidence="2 3">
    <name type="scientific">Asparagus officinalis</name>
    <name type="common">Garden asparagus</name>
    <dbReference type="NCBI Taxonomy" id="4686"/>
    <lineage>
        <taxon>Eukaryota</taxon>
        <taxon>Viridiplantae</taxon>
        <taxon>Streptophyta</taxon>
        <taxon>Embryophyta</taxon>
        <taxon>Tracheophyta</taxon>
        <taxon>Spermatophyta</taxon>
        <taxon>Magnoliopsida</taxon>
        <taxon>Liliopsida</taxon>
        <taxon>Asparagales</taxon>
        <taxon>Asparagaceae</taxon>
        <taxon>Asparagoideae</taxon>
        <taxon>Asparagus</taxon>
    </lineage>
</organism>
<evidence type="ECO:0000256" key="1">
    <source>
        <dbReference type="SAM" id="MobiDB-lite"/>
    </source>
</evidence>
<gene>
    <name evidence="2" type="ORF">A4U43_C03F22590</name>
</gene>
<sequence length="238" mass="25488">MKELRQYPSPSFAREPPRSDSSDAPGQHRHHVQLHTESMAVMKCCTHSRHGGAAEAELDEDDAARALRWRDAETKEAVEGAGAVHPVGGGEAVERTGAAAVWRQEAQGFELGDELQALGLVVGGGDEIADVGLLELLGGLDDRVEVGEAVVHLALSLVVPQLDLVRHGHVVDLSSLLGFRFLGLSLKIDAGISELRRDKYVGQLLLELDVGPPNRTNTASPPSQRRTTNVGPPNRSSL</sequence>
<reference evidence="3" key="1">
    <citation type="journal article" date="2017" name="Nat. Commun.">
        <title>The asparagus genome sheds light on the origin and evolution of a young Y chromosome.</title>
        <authorList>
            <person name="Harkess A."/>
            <person name="Zhou J."/>
            <person name="Xu C."/>
            <person name="Bowers J.E."/>
            <person name="Van der Hulst R."/>
            <person name="Ayyampalayam S."/>
            <person name="Mercati F."/>
            <person name="Riccardi P."/>
            <person name="McKain M.R."/>
            <person name="Kakrana A."/>
            <person name="Tang H."/>
            <person name="Ray J."/>
            <person name="Groenendijk J."/>
            <person name="Arikit S."/>
            <person name="Mathioni S.M."/>
            <person name="Nakano M."/>
            <person name="Shan H."/>
            <person name="Telgmann-Rauber A."/>
            <person name="Kanno A."/>
            <person name="Yue Z."/>
            <person name="Chen H."/>
            <person name="Li W."/>
            <person name="Chen Y."/>
            <person name="Xu X."/>
            <person name="Zhang Y."/>
            <person name="Luo S."/>
            <person name="Chen H."/>
            <person name="Gao J."/>
            <person name="Mao Z."/>
            <person name="Pires J.C."/>
            <person name="Luo M."/>
            <person name="Kudrna D."/>
            <person name="Wing R.A."/>
            <person name="Meyers B.C."/>
            <person name="Yi K."/>
            <person name="Kong H."/>
            <person name="Lavrijsen P."/>
            <person name="Sunseri F."/>
            <person name="Falavigna A."/>
            <person name="Ye Y."/>
            <person name="Leebens-Mack J.H."/>
            <person name="Chen G."/>
        </authorList>
    </citation>
    <scope>NUCLEOTIDE SEQUENCE [LARGE SCALE GENOMIC DNA]</scope>
    <source>
        <strain evidence="3">cv. DH0086</strain>
    </source>
</reference>
<evidence type="ECO:0000313" key="3">
    <source>
        <dbReference type="Proteomes" id="UP000243459"/>
    </source>
</evidence>
<evidence type="ECO:0000313" key="2">
    <source>
        <dbReference type="EMBL" id="ONK75981.1"/>
    </source>
</evidence>
<dbReference type="Proteomes" id="UP000243459">
    <property type="component" value="Chromosome 3"/>
</dbReference>